<keyword evidence="1" id="KW-1133">Transmembrane helix</keyword>
<feature type="transmembrane region" description="Helical" evidence="1">
    <location>
        <begin position="80"/>
        <end position="99"/>
    </location>
</feature>
<organism evidence="2 3">
    <name type="scientific">Intrasporangium chromatireducens Q5-1</name>
    <dbReference type="NCBI Taxonomy" id="584657"/>
    <lineage>
        <taxon>Bacteria</taxon>
        <taxon>Bacillati</taxon>
        <taxon>Actinomycetota</taxon>
        <taxon>Actinomycetes</taxon>
        <taxon>Micrococcales</taxon>
        <taxon>Intrasporangiaceae</taxon>
        <taxon>Intrasporangium</taxon>
    </lineage>
</organism>
<gene>
    <name evidence="2" type="ORF">N864_04985</name>
</gene>
<feature type="transmembrane region" description="Helical" evidence="1">
    <location>
        <begin position="20"/>
        <end position="41"/>
    </location>
</feature>
<evidence type="ECO:0000313" key="2">
    <source>
        <dbReference type="EMBL" id="EWT05387.1"/>
    </source>
</evidence>
<evidence type="ECO:0000256" key="1">
    <source>
        <dbReference type="SAM" id="Phobius"/>
    </source>
</evidence>
<dbReference type="Proteomes" id="UP000019494">
    <property type="component" value="Unassembled WGS sequence"/>
</dbReference>
<evidence type="ECO:0000313" key="3">
    <source>
        <dbReference type="Proteomes" id="UP000019494"/>
    </source>
</evidence>
<dbReference type="EMBL" id="AWQS01000117">
    <property type="protein sequence ID" value="EWT05387.1"/>
    <property type="molecule type" value="Genomic_DNA"/>
</dbReference>
<dbReference type="AlphaFoldDB" id="W9GJQ2"/>
<feature type="transmembrane region" description="Helical" evidence="1">
    <location>
        <begin position="105"/>
        <end position="124"/>
    </location>
</feature>
<proteinExistence type="predicted"/>
<accession>W9GJQ2</accession>
<keyword evidence="1" id="KW-0812">Transmembrane</keyword>
<dbReference type="RefSeq" id="WP_081793824.1">
    <property type="nucleotide sequence ID" value="NZ_AWQS01000117.1"/>
</dbReference>
<keyword evidence="1" id="KW-0472">Membrane</keyword>
<sequence length="130" mass="13776">MRTQSAPAPTRPALSTADRVAVAVAGGAAVFLVPWTVYLGGTLHHPGYWIAIDSLEAVTAGATAVLVLRRSAWASLAARIGAVVLLLDAYTDVLSARQVGRLVEALVMAVVVEVPLAVVAWRWASRRNRH</sequence>
<name>W9GJQ2_9MICO</name>
<reference evidence="3" key="1">
    <citation type="submission" date="2013-08" db="EMBL/GenBank/DDBJ databases">
        <title>Intrasporangium oryzae NRRL B-24470.</title>
        <authorList>
            <person name="Liu H."/>
            <person name="Wang G."/>
        </authorList>
    </citation>
    <scope>NUCLEOTIDE SEQUENCE [LARGE SCALE GENOMIC DNA]</scope>
    <source>
        <strain evidence="3">Q5-1</strain>
    </source>
</reference>
<keyword evidence="3" id="KW-1185">Reference proteome</keyword>
<protein>
    <submittedName>
        <fullName evidence="2">Uncharacterized protein</fullName>
    </submittedName>
</protein>
<feature type="transmembrane region" description="Helical" evidence="1">
    <location>
        <begin position="47"/>
        <end position="68"/>
    </location>
</feature>
<comment type="caution">
    <text evidence="2">The sequence shown here is derived from an EMBL/GenBank/DDBJ whole genome shotgun (WGS) entry which is preliminary data.</text>
</comment>